<gene>
    <name evidence="3" type="ORF">MM415A03533_0011</name>
    <name evidence="2" type="ORF">MM415B00683_0015</name>
</gene>
<reference evidence="2" key="1">
    <citation type="submission" date="2020-03" db="EMBL/GenBank/DDBJ databases">
        <title>The deep terrestrial virosphere.</title>
        <authorList>
            <person name="Holmfeldt K."/>
            <person name="Nilsson E."/>
            <person name="Simone D."/>
            <person name="Lopez-Fernandez M."/>
            <person name="Wu X."/>
            <person name="de Brujin I."/>
            <person name="Lundin D."/>
            <person name="Andersson A."/>
            <person name="Bertilsson S."/>
            <person name="Dopson M."/>
        </authorList>
    </citation>
    <scope>NUCLEOTIDE SEQUENCE</scope>
    <source>
        <strain evidence="3">MM415A03533</strain>
        <strain evidence="2">MM415B00683</strain>
    </source>
</reference>
<accession>A0A6M3J0U1</accession>
<dbReference type="EMBL" id="MT141486">
    <property type="protein sequence ID" value="QJA62945.1"/>
    <property type="molecule type" value="Genomic_DNA"/>
</dbReference>
<protein>
    <submittedName>
        <fullName evidence="2">Uncharacterized protein</fullName>
    </submittedName>
</protein>
<organism evidence="2">
    <name type="scientific">viral metagenome</name>
    <dbReference type="NCBI Taxonomy" id="1070528"/>
    <lineage>
        <taxon>unclassified sequences</taxon>
        <taxon>metagenomes</taxon>
        <taxon>organismal metagenomes</taxon>
    </lineage>
</organism>
<evidence type="ECO:0000256" key="1">
    <source>
        <dbReference type="SAM" id="MobiDB-lite"/>
    </source>
</evidence>
<sequence length="112" mass="13013">MLTKFEYRILRTIRKREQDGTDRHLEDMIIDKPEKFGRAYDNLLALDFIEWVGYEISKTGKGRYRLTFQGRVALAAYEGNEHAKTEKRTTGMAAPSGRYEPVPSFASYDDQN</sequence>
<proteinExistence type="predicted"/>
<evidence type="ECO:0000313" key="2">
    <source>
        <dbReference type="EMBL" id="QJA62945.1"/>
    </source>
</evidence>
<dbReference type="EMBL" id="MT141827">
    <property type="protein sequence ID" value="QJA70874.1"/>
    <property type="molecule type" value="Genomic_DNA"/>
</dbReference>
<feature type="region of interest" description="Disordered" evidence="1">
    <location>
        <begin position="84"/>
        <end position="112"/>
    </location>
</feature>
<dbReference type="AlphaFoldDB" id="A0A6M3J0U1"/>
<evidence type="ECO:0000313" key="3">
    <source>
        <dbReference type="EMBL" id="QJA70874.1"/>
    </source>
</evidence>
<name>A0A6M3J0U1_9ZZZZ</name>